<comment type="similarity">
    <text evidence="1">Belongs to the peptidase A1 family.</text>
</comment>
<dbReference type="Pfam" id="PF00026">
    <property type="entry name" value="Asp"/>
    <property type="match status" value="1"/>
</dbReference>
<feature type="region of interest" description="Disordered" evidence="2">
    <location>
        <begin position="491"/>
        <end position="535"/>
    </location>
</feature>
<keyword evidence="3" id="KW-0732">Signal</keyword>
<dbReference type="PANTHER" id="PTHR47966">
    <property type="entry name" value="BETA-SITE APP-CLEAVING ENZYME, ISOFORM A-RELATED"/>
    <property type="match status" value="1"/>
</dbReference>
<evidence type="ECO:0000256" key="2">
    <source>
        <dbReference type="SAM" id="MobiDB-lite"/>
    </source>
</evidence>
<dbReference type="EMBL" id="AYKW01000068">
    <property type="protein sequence ID" value="PIL23083.1"/>
    <property type="molecule type" value="Genomic_DNA"/>
</dbReference>
<dbReference type="AlphaFoldDB" id="A0A2G8RNK2"/>
<dbReference type="SUPFAM" id="SSF50630">
    <property type="entry name" value="Acid proteases"/>
    <property type="match status" value="1"/>
</dbReference>
<dbReference type="Gene3D" id="2.40.70.10">
    <property type="entry name" value="Acid Proteases"/>
    <property type="match status" value="2"/>
</dbReference>
<evidence type="ECO:0000313" key="6">
    <source>
        <dbReference type="Proteomes" id="UP000230002"/>
    </source>
</evidence>
<keyword evidence="6" id="KW-1185">Reference proteome</keyword>
<protein>
    <recommendedName>
        <fullName evidence="4">Peptidase A1 domain-containing protein</fullName>
    </recommendedName>
</protein>
<organism evidence="5 6">
    <name type="scientific">Ganoderma sinense ZZ0214-1</name>
    <dbReference type="NCBI Taxonomy" id="1077348"/>
    <lineage>
        <taxon>Eukaryota</taxon>
        <taxon>Fungi</taxon>
        <taxon>Dikarya</taxon>
        <taxon>Basidiomycota</taxon>
        <taxon>Agaricomycotina</taxon>
        <taxon>Agaricomycetes</taxon>
        <taxon>Polyporales</taxon>
        <taxon>Polyporaceae</taxon>
        <taxon>Ganoderma</taxon>
    </lineage>
</organism>
<accession>A0A2G8RNK2</accession>
<dbReference type="Proteomes" id="UP000230002">
    <property type="component" value="Unassembled WGS sequence"/>
</dbReference>
<dbReference type="InterPro" id="IPR021109">
    <property type="entry name" value="Peptidase_aspartic_dom_sf"/>
</dbReference>
<feature type="chain" id="PRO_5013553527" description="Peptidase A1 domain-containing protein" evidence="3">
    <location>
        <begin position="21"/>
        <end position="556"/>
    </location>
</feature>
<dbReference type="OrthoDB" id="3089at2759"/>
<dbReference type="GO" id="GO:0004190">
    <property type="term" value="F:aspartic-type endopeptidase activity"/>
    <property type="evidence" value="ECO:0007669"/>
    <property type="project" value="InterPro"/>
</dbReference>
<dbReference type="InterPro" id="IPR033121">
    <property type="entry name" value="PEPTIDASE_A1"/>
</dbReference>
<dbReference type="GO" id="GO:0006508">
    <property type="term" value="P:proteolysis"/>
    <property type="evidence" value="ECO:0007669"/>
    <property type="project" value="InterPro"/>
</dbReference>
<comment type="caution">
    <text evidence="5">The sequence shown here is derived from an EMBL/GenBank/DDBJ whole genome shotgun (WGS) entry which is preliminary data.</text>
</comment>
<evidence type="ECO:0000256" key="3">
    <source>
        <dbReference type="SAM" id="SignalP"/>
    </source>
</evidence>
<feature type="domain" description="Peptidase A1" evidence="4">
    <location>
        <begin position="67"/>
        <end position="461"/>
    </location>
</feature>
<feature type="signal peptide" evidence="3">
    <location>
        <begin position="1"/>
        <end position="20"/>
    </location>
</feature>
<evidence type="ECO:0000313" key="5">
    <source>
        <dbReference type="EMBL" id="PIL23083.1"/>
    </source>
</evidence>
<dbReference type="STRING" id="1077348.A0A2G8RNK2"/>
<evidence type="ECO:0000259" key="4">
    <source>
        <dbReference type="PROSITE" id="PS51767"/>
    </source>
</evidence>
<dbReference type="InterPro" id="IPR001461">
    <property type="entry name" value="Aspartic_peptidase_A1"/>
</dbReference>
<dbReference type="PROSITE" id="PS51767">
    <property type="entry name" value="PEPTIDASE_A1"/>
    <property type="match status" value="1"/>
</dbReference>
<evidence type="ECO:0000256" key="1">
    <source>
        <dbReference type="ARBA" id="ARBA00007447"/>
    </source>
</evidence>
<gene>
    <name evidence="5" type="ORF">GSI_14391</name>
</gene>
<dbReference type="CDD" id="cd05471">
    <property type="entry name" value="pepsin_like"/>
    <property type="match status" value="1"/>
</dbReference>
<proteinExistence type="inferred from homology"/>
<reference evidence="5 6" key="1">
    <citation type="journal article" date="2015" name="Sci. Rep.">
        <title>Chromosome-level genome map provides insights into diverse defense mechanisms in the medicinal fungus Ganoderma sinense.</title>
        <authorList>
            <person name="Zhu Y."/>
            <person name="Xu J."/>
            <person name="Sun C."/>
            <person name="Zhou S."/>
            <person name="Xu H."/>
            <person name="Nelson D.R."/>
            <person name="Qian J."/>
            <person name="Song J."/>
            <person name="Luo H."/>
            <person name="Xiang L."/>
            <person name="Li Y."/>
            <person name="Xu Z."/>
            <person name="Ji A."/>
            <person name="Wang L."/>
            <person name="Lu S."/>
            <person name="Hayward A."/>
            <person name="Sun W."/>
            <person name="Li X."/>
            <person name="Schwartz D.C."/>
            <person name="Wang Y."/>
            <person name="Chen S."/>
        </authorList>
    </citation>
    <scope>NUCLEOTIDE SEQUENCE [LARGE SCALE GENOMIC DNA]</scope>
    <source>
        <strain evidence="5 6">ZZ0214-1</strain>
    </source>
</reference>
<dbReference type="InterPro" id="IPR034164">
    <property type="entry name" value="Pepsin-like_dom"/>
</dbReference>
<sequence length="556" mass="59133">MPAFKWCALSFSLFLSAVSASGTALTDLKKGGVTIPLVRRRLGRRSFQDGDVVGGTIGLGDYLDTSYTAVAMVGNSSFALELDTKWEDISVISTSCKKGLQCTSETLPRYNTSISFEPIGSPIMGYNITEDRAGHSIDIGARVGRDTVTFAGLTLPNQSLVAIDNFTTAGGAYPFDGAVGRLGLAFPTSGNNLAGLVAFGALVKWSISFVDGHVLTPKYQLNNSPSLSTLEWEEQWLEHIQDIGGFIPRLVASGGIERPLFAITLQRETIDISGNGQLTIGRLPDGIDESNITWVPVRLIPPEDGGWASPSFAPNETYPRGWEIVLDAVFFDGKNVTDNTTRTSHPTLSAAIDIHNNHLVAPNGGFGAIQHALGSDLYLDCSKPYNLTFQIGGKLFPVDPRDFYTSLGGGNTARCSPNVEDRSLSLSYDEQKAPYNWTLGVPFLKSNAVVFYFGNLTHPSADPPKIGLVSFVPEDVGELLQSAVSKAEGATANLPEASQAAPTNSQAITRGASSATATSRSSPATTSASNAGGVSHSPGEAFVRMVLLLVLRAFML</sequence>
<name>A0A2G8RNK2_9APHY</name>
<feature type="compositionally biased region" description="Low complexity" evidence="2">
    <location>
        <begin position="507"/>
        <end position="531"/>
    </location>
</feature>
<dbReference type="PANTHER" id="PTHR47966:SF51">
    <property type="entry name" value="BETA-SITE APP-CLEAVING ENZYME, ISOFORM A-RELATED"/>
    <property type="match status" value="1"/>
</dbReference>